<dbReference type="GO" id="GO:0004156">
    <property type="term" value="F:dihydropteroate synthase activity"/>
    <property type="evidence" value="ECO:0007669"/>
    <property type="project" value="UniProtKB-EC"/>
</dbReference>
<protein>
    <submittedName>
        <fullName evidence="2">Dihydropteroate synthase</fullName>
        <ecNumber evidence="2">2.5.1.15</ecNumber>
    </submittedName>
</protein>
<dbReference type="GO" id="GO:0005829">
    <property type="term" value="C:cytosol"/>
    <property type="evidence" value="ECO:0007669"/>
    <property type="project" value="TreeGrafter"/>
</dbReference>
<dbReference type="PANTHER" id="PTHR20941">
    <property type="entry name" value="FOLATE SYNTHESIS PROTEINS"/>
    <property type="match status" value="1"/>
</dbReference>
<dbReference type="GO" id="GO:0046654">
    <property type="term" value="P:tetrahydrofolate biosynthetic process"/>
    <property type="evidence" value="ECO:0007669"/>
    <property type="project" value="TreeGrafter"/>
</dbReference>
<accession>A0A645DT19</accession>
<dbReference type="InterPro" id="IPR045031">
    <property type="entry name" value="DHP_synth-like"/>
</dbReference>
<sequence>MQGQPGTMQQAPNYDDVVSEVRAFLDGCVERCCAAGVACDRLVIDPGFGFGKTLQHNLALFRALSAGAFGDLPLLDGVSRKSMLGAITGRPVEQRLASSVAAALLAAQKGAKILRVHDVRATRDALAVWSAIEQGESS</sequence>
<dbReference type="EC" id="2.5.1.15" evidence="2"/>
<dbReference type="EMBL" id="VSSQ01039365">
    <property type="protein sequence ID" value="MPM92429.1"/>
    <property type="molecule type" value="Genomic_DNA"/>
</dbReference>
<dbReference type="InterPro" id="IPR000489">
    <property type="entry name" value="Pterin-binding_dom"/>
</dbReference>
<dbReference type="Gene3D" id="3.20.20.20">
    <property type="entry name" value="Dihydropteroate synthase-like"/>
    <property type="match status" value="1"/>
</dbReference>
<dbReference type="Pfam" id="PF00809">
    <property type="entry name" value="Pterin_bind"/>
    <property type="match status" value="1"/>
</dbReference>
<dbReference type="InterPro" id="IPR011005">
    <property type="entry name" value="Dihydropteroate_synth-like_sf"/>
</dbReference>
<dbReference type="AlphaFoldDB" id="A0A645DT19"/>
<evidence type="ECO:0000313" key="2">
    <source>
        <dbReference type="EMBL" id="MPM92429.1"/>
    </source>
</evidence>
<name>A0A645DT19_9ZZZZ</name>
<reference evidence="2" key="1">
    <citation type="submission" date="2019-08" db="EMBL/GenBank/DDBJ databases">
        <authorList>
            <person name="Kucharzyk K."/>
            <person name="Murdoch R.W."/>
            <person name="Higgins S."/>
            <person name="Loffler F."/>
        </authorList>
    </citation>
    <scope>NUCLEOTIDE SEQUENCE</scope>
</reference>
<dbReference type="SUPFAM" id="SSF51717">
    <property type="entry name" value="Dihydropteroate synthetase-like"/>
    <property type="match status" value="1"/>
</dbReference>
<comment type="caution">
    <text evidence="2">The sequence shown here is derived from an EMBL/GenBank/DDBJ whole genome shotgun (WGS) entry which is preliminary data.</text>
</comment>
<dbReference type="PROSITE" id="PS50972">
    <property type="entry name" value="PTERIN_BINDING"/>
    <property type="match status" value="1"/>
</dbReference>
<keyword evidence="2" id="KW-0808">Transferase</keyword>
<feature type="domain" description="Pterin-binding" evidence="1">
    <location>
        <begin position="1"/>
        <end position="127"/>
    </location>
</feature>
<proteinExistence type="predicted"/>
<organism evidence="2">
    <name type="scientific">bioreactor metagenome</name>
    <dbReference type="NCBI Taxonomy" id="1076179"/>
    <lineage>
        <taxon>unclassified sequences</taxon>
        <taxon>metagenomes</taxon>
        <taxon>ecological metagenomes</taxon>
    </lineage>
</organism>
<dbReference type="PANTHER" id="PTHR20941:SF1">
    <property type="entry name" value="FOLIC ACID SYNTHESIS PROTEIN FOL1"/>
    <property type="match status" value="1"/>
</dbReference>
<evidence type="ECO:0000259" key="1">
    <source>
        <dbReference type="PROSITE" id="PS50972"/>
    </source>
</evidence>
<gene>
    <name evidence="2" type="primary">folP_24</name>
    <name evidence="2" type="ORF">SDC9_139564</name>
</gene>